<reference evidence="3" key="1">
    <citation type="journal article" date="2023" name="G3 (Bethesda)">
        <title>A reference genome for the long-term kleptoplast-retaining sea slug Elysia crispata morphotype clarki.</title>
        <authorList>
            <person name="Eastman K.E."/>
            <person name="Pendleton A.L."/>
            <person name="Shaikh M.A."/>
            <person name="Suttiyut T."/>
            <person name="Ogas R."/>
            <person name="Tomko P."/>
            <person name="Gavelis G."/>
            <person name="Widhalm J.R."/>
            <person name="Wisecaver J.H."/>
        </authorList>
    </citation>
    <scope>NUCLEOTIDE SEQUENCE</scope>
    <source>
        <strain evidence="3">ECLA1</strain>
    </source>
</reference>
<feature type="region of interest" description="Disordered" evidence="1">
    <location>
        <begin position="797"/>
        <end position="816"/>
    </location>
</feature>
<feature type="region of interest" description="Disordered" evidence="1">
    <location>
        <begin position="1314"/>
        <end position="1359"/>
    </location>
</feature>
<evidence type="ECO:0000256" key="1">
    <source>
        <dbReference type="SAM" id="MobiDB-lite"/>
    </source>
</evidence>
<feature type="compositionally biased region" description="Basic and acidic residues" evidence="1">
    <location>
        <begin position="797"/>
        <end position="813"/>
    </location>
</feature>
<feature type="region of interest" description="Disordered" evidence="1">
    <location>
        <begin position="1202"/>
        <end position="1222"/>
    </location>
</feature>
<feature type="region of interest" description="Disordered" evidence="1">
    <location>
        <begin position="1"/>
        <end position="34"/>
    </location>
</feature>
<evidence type="ECO:0000313" key="4">
    <source>
        <dbReference type="Proteomes" id="UP001283361"/>
    </source>
</evidence>
<dbReference type="InterPro" id="IPR035897">
    <property type="entry name" value="Toll_tir_struct_dom_sf"/>
</dbReference>
<dbReference type="InterPro" id="IPR000157">
    <property type="entry name" value="TIR_dom"/>
</dbReference>
<feature type="compositionally biased region" description="Basic and acidic residues" evidence="1">
    <location>
        <begin position="1763"/>
        <end position="1778"/>
    </location>
</feature>
<feature type="region of interest" description="Disordered" evidence="1">
    <location>
        <begin position="2552"/>
        <end position="2601"/>
    </location>
</feature>
<feature type="region of interest" description="Disordered" evidence="1">
    <location>
        <begin position="121"/>
        <end position="153"/>
    </location>
</feature>
<dbReference type="Proteomes" id="UP001283361">
    <property type="component" value="Unassembled WGS sequence"/>
</dbReference>
<name>A0AAE0Z0X9_9GAST</name>
<dbReference type="SUPFAM" id="SSF52200">
    <property type="entry name" value="Toll/Interleukin receptor TIR domain"/>
    <property type="match status" value="1"/>
</dbReference>
<feature type="compositionally biased region" description="Basic and acidic residues" evidence="1">
    <location>
        <begin position="1524"/>
        <end position="1544"/>
    </location>
</feature>
<feature type="region of interest" description="Disordered" evidence="1">
    <location>
        <begin position="1524"/>
        <end position="1547"/>
    </location>
</feature>
<dbReference type="EMBL" id="JAWDGP010005065">
    <property type="protein sequence ID" value="KAK3759837.1"/>
    <property type="molecule type" value="Genomic_DNA"/>
</dbReference>
<protein>
    <recommendedName>
        <fullName evidence="2">TIR domain-containing protein</fullName>
    </recommendedName>
</protein>
<dbReference type="GO" id="GO:0007165">
    <property type="term" value="P:signal transduction"/>
    <property type="evidence" value="ECO:0007669"/>
    <property type="project" value="InterPro"/>
</dbReference>
<feature type="region of interest" description="Disordered" evidence="1">
    <location>
        <begin position="1974"/>
        <end position="1993"/>
    </location>
</feature>
<feature type="region of interest" description="Disordered" evidence="1">
    <location>
        <begin position="1895"/>
        <end position="1944"/>
    </location>
</feature>
<feature type="region of interest" description="Disordered" evidence="1">
    <location>
        <begin position="1763"/>
        <end position="1823"/>
    </location>
</feature>
<feature type="compositionally biased region" description="Low complexity" evidence="1">
    <location>
        <begin position="1917"/>
        <end position="1926"/>
    </location>
</feature>
<dbReference type="PROSITE" id="PS50104">
    <property type="entry name" value="TIR"/>
    <property type="match status" value="1"/>
</dbReference>
<feature type="compositionally biased region" description="Basic and acidic residues" evidence="1">
    <location>
        <begin position="1327"/>
        <end position="1339"/>
    </location>
</feature>
<feature type="domain" description="TIR" evidence="2">
    <location>
        <begin position="178"/>
        <end position="327"/>
    </location>
</feature>
<accession>A0AAE0Z0X9</accession>
<feature type="region of interest" description="Disordered" evidence="1">
    <location>
        <begin position="2002"/>
        <end position="2030"/>
    </location>
</feature>
<evidence type="ECO:0000313" key="3">
    <source>
        <dbReference type="EMBL" id="KAK3759837.1"/>
    </source>
</evidence>
<organism evidence="3 4">
    <name type="scientific">Elysia crispata</name>
    <name type="common">lettuce slug</name>
    <dbReference type="NCBI Taxonomy" id="231223"/>
    <lineage>
        <taxon>Eukaryota</taxon>
        <taxon>Metazoa</taxon>
        <taxon>Spiralia</taxon>
        <taxon>Lophotrochozoa</taxon>
        <taxon>Mollusca</taxon>
        <taxon>Gastropoda</taxon>
        <taxon>Heterobranchia</taxon>
        <taxon>Euthyneura</taxon>
        <taxon>Panpulmonata</taxon>
        <taxon>Sacoglossa</taxon>
        <taxon>Placobranchoidea</taxon>
        <taxon>Plakobranchidae</taxon>
        <taxon>Elysia</taxon>
    </lineage>
</organism>
<keyword evidence="4" id="KW-1185">Reference proteome</keyword>
<feature type="compositionally biased region" description="Polar residues" evidence="1">
    <location>
        <begin position="21"/>
        <end position="30"/>
    </location>
</feature>
<evidence type="ECO:0000259" key="2">
    <source>
        <dbReference type="PROSITE" id="PS50104"/>
    </source>
</evidence>
<feature type="compositionally biased region" description="Polar residues" evidence="1">
    <location>
        <begin position="1932"/>
        <end position="1944"/>
    </location>
</feature>
<comment type="caution">
    <text evidence="3">The sequence shown here is derived from an EMBL/GenBank/DDBJ whole genome shotgun (WGS) entry which is preliminary data.</text>
</comment>
<feature type="compositionally biased region" description="Polar residues" evidence="1">
    <location>
        <begin position="1785"/>
        <end position="1812"/>
    </location>
</feature>
<sequence length="2625" mass="294686">MKDSGIQDNDWLDRWYPPQTRPNAGSTNIKNDCPLGKSRWGLRKRFGEAGQNKPPKSQLGMLKQNGGKENHQEVYSITSADHFNSDAQMSTLLTKSSVEDQGSISLLNRIAKHILKLDNDRDERKKPLPTHELGSVQEKPKQVRDPTLPSPRNVEGALASPFYDPDFWVPRRPLAPNRVYHFHVIYNHAQNSVGRSCDTDLALRVAASLVEKLELRGYVNGYYHDRDRRSDQPLTAELERVITGSSLTILLLTPGFVRNCLDRYLQVEAFRRLLTEQDSTNGQLVIMGVGVTQASIPLVLGRHEVLFFKADDWETDHPAWARLDSTLLGFLGKKSRLGSTENRLSRRDLEQEDGNGLCYQEKHFTGSTGRNIQSLKCFGNRQQNEREELSRRDGSVPFNEEYIESWLSQQSGFSKASVSTRKEYEKTIKVKDEMELGYMNTEVKTPTTIIPSNLARPLKMKTDSANAKYFRLTEELLLADDYHAMGQHHKAWDPGGGINRPHTWPCKPGPLPSDLFLDRRFGSEDGDEYEDSSDGKSDVTVLDNTSDFIGLGVGASAQYGLETFGDALIDEERSVHIPENVCYLSFIEQEERRKRLGDFEEAAFEDTPLNHTTDSVHTLDSFELDDMRQRYGFESFQGAEFDDTFLDDTLSSIHTLNSEDLHEMRRWYGLEDSGTMTPRSELPVGSLDAAGLEEIRERYGFEKSELNSQSIFREHLTYDDLGDKLTWYFQPSWRGITGDEYFKDEDSELIIHDLLSEKDDIQNGYSYGMDILSEELNVVNSSAPEDTRAQWLKENFRGDQPKQDGRKEYHESLPDFPETPTIEELWAKWVDSIPAETNLLDTFRNIERSHSNYVSEENILNRGSCEQTVSEDNEDGNLLVTNGEELEQDFQNPVPQNGNSTVSYDYPQEINKKSSQHPGKDAKNVALQVDSTFHLQEENSPEYQTSQMMHTSGLYKTFDSVDSKMEGNYSLNNLPDDSSFSADENKPSCVKALNDAIKDAVSSVVCDTPRRHVQVSTIPYNPVDTPASAVVNKQKGVVQCKQINCEFDDLQDVSHNVEGKSAMSCNRGDYPDQASVIQGNEERITSFDKDSVISFFKEECLFSTDELSEKMKLHQRETSTPQSSQTILPDVASSRKDSENLLYKENERSSILAASPNYNTMQIEEVPNANQSVANVSEVLNEISTLPETADVEKHSLTHLGIEDTKEVQNENENDNQESSPRTEVIKIVEKKVITSTSVCIESDLKEKNLEVHNQELHDDDTSVVAETKCLEGCSSSEITHTKKKEKVGQIDGENMSEENVHTEQNLLHVYEDRSQNEEQASQSRKVWIENEEKDDGRKISSTKQLETTDEDTSEQKQSICPKQMHVEETRQMAKDIMPEIITDNRHACEALPINECSETASNNDQTKEDVGLFQVNIVALNVAHEILTHMLLVKTSKRSDETKQPNVTQNHNLSTAIEQSTSTCDEIPFGTIPTELEIDKSMPKDFTGSKKIFKAAELDENSHEEGKCSKLCPSLDRNLLDNNDKVDDVSTLKPGEEEKRSHQNNDLFIEESRQDLFLPSLYVDNRDSIDHPSFLENVASIPVRSLPLTQEKPFDEVFVLSDHVDEDHANVCENVAKNKTQMSFTLLDNKMIPVLDMASEKPFSEESISPDSDQIDARGIENTSEKHKLKGREQHDPVTISSQENINNGITSKIAGGPGTYVNPILELDTGSFSVDPSIEKQVSKTDVSGNHFLVYNMSNMEHIQSVSRRIVGHVLSSSLNHLHDTTPERHRDDRESFMVGENNKITSESPESQRGRSISNLASDNSFSNLSSTKKTKSSSQDLISIAPNIEEQVSKTDATDNHLLVYNMSNMEHIQSVSRRIVEHVLSSSLNHLHGTTVERHRDDRESVMVGEDTEISSDFPENQREKNISPLASNNSFSNSNSTKETKSGSQKLIPQSSSTTNFVCAQNKNDQFRMEIDVENSFSETHFIHASSPRSPIEKESNGNLSGVISDDNFLHNIRDDEQDSGPLSLGDLQQPEDIDGKIDKPKDSAYYEVDLPNHIFVAEPNMKESEIENLTDNVEAEKEYCNSGGISLSPRYHYYNEGDSGFFDPCDSMASRDENELNFDLRGASLHSVEYRDDNNGAKPIRPKMRTADTNPSIKEEIGLHDSLCEKPSKCSASNLNPNTSLRPIVESTEDFTLFFKTLSTVVVGGDDTLDEAKDFLNKTNNGERDISSTSSESFCFREKVPGIKEDLNSPDNQAEFRRVRTGSSLHSNIDFQPADFSEDARTDLSQNINTSAWQTSSSQDNITGIKDSVAAQNRETERHQIDIIQCTVQRANTDIEIAVLSKDKNIDIELDDLEEATSSTHALRSGQGDNPNIALQKVETNQGTHKDIKESSVIHCTNVDVQPTVYVENTFFNASQTDDEQNILSEADRLLDPTQNSYTDHHQVQQNHDGHRVAQHHCLSVNSNTNVQSSFNPNPGSLLQSGDGSQISNSLFQQNAVPGDDVQMRESLATIAESLSLDPLSTGFLSPRLSSPRLTPRLTPRSRSNFERLRAMHRQVHGLSAEGLHPGNLDSGSEGQCGHSDGENPETEANRGEVAKQAAGGSRRERQESSSSWILGLYKGVCHALSKPDMPYMG</sequence>
<proteinExistence type="predicted"/>
<gene>
    <name evidence="3" type="ORF">RRG08_028839</name>
</gene>